<keyword evidence="2" id="KW-1133">Transmembrane helix</keyword>
<feature type="transmembrane region" description="Helical" evidence="2">
    <location>
        <begin position="37"/>
        <end position="54"/>
    </location>
</feature>
<dbReference type="KEGG" id="ppsc:EHS13_27665"/>
<feature type="region of interest" description="Disordered" evidence="1">
    <location>
        <begin position="60"/>
        <end position="79"/>
    </location>
</feature>
<evidence type="ECO:0000256" key="2">
    <source>
        <dbReference type="SAM" id="Phobius"/>
    </source>
</evidence>
<evidence type="ECO:0000313" key="4">
    <source>
        <dbReference type="Proteomes" id="UP000426246"/>
    </source>
</evidence>
<dbReference type="InterPro" id="IPR050490">
    <property type="entry name" value="Bact_solute-bd_prot1"/>
</dbReference>
<dbReference type="Gene3D" id="3.40.190.10">
    <property type="entry name" value="Periplasmic binding protein-like II"/>
    <property type="match status" value="2"/>
</dbReference>
<feature type="compositionally biased region" description="Basic and acidic residues" evidence="1">
    <location>
        <begin position="70"/>
        <end position="79"/>
    </location>
</feature>
<dbReference type="PANTHER" id="PTHR43649:SF12">
    <property type="entry name" value="DIACETYLCHITOBIOSE BINDING PROTEIN DASA"/>
    <property type="match status" value="1"/>
</dbReference>
<reference evidence="4" key="1">
    <citation type="submission" date="2018-11" db="EMBL/GenBank/DDBJ databases">
        <title>Complete genome sequence of Paenibacillus sp. ML311-T8.</title>
        <authorList>
            <person name="Nam Y.-D."/>
            <person name="Kang J."/>
            <person name="Chung W.-H."/>
            <person name="Park Y.S."/>
        </authorList>
    </citation>
    <scope>NUCLEOTIDE SEQUENCE [LARGE SCALE GENOMIC DNA]</scope>
    <source>
        <strain evidence="4">ML311-T8</strain>
    </source>
</reference>
<protein>
    <submittedName>
        <fullName evidence="3">Extracellular solute-binding protein</fullName>
    </submittedName>
</protein>
<proteinExistence type="predicted"/>
<keyword evidence="4" id="KW-1185">Reference proteome</keyword>
<keyword evidence="2" id="KW-0812">Transmembrane</keyword>
<organism evidence="3 4">
    <name type="scientific">Paenibacillus psychroresistens</name>
    <dbReference type="NCBI Taxonomy" id="1778678"/>
    <lineage>
        <taxon>Bacteria</taxon>
        <taxon>Bacillati</taxon>
        <taxon>Bacillota</taxon>
        <taxon>Bacilli</taxon>
        <taxon>Bacillales</taxon>
        <taxon>Paenibacillaceae</taxon>
        <taxon>Paenibacillus</taxon>
    </lineage>
</organism>
<dbReference type="SUPFAM" id="SSF53850">
    <property type="entry name" value="Periplasmic binding protein-like II"/>
    <property type="match status" value="1"/>
</dbReference>
<sequence>MLEGVIRGIIEAIVKTSETNYKIAWGGFYTMKKTVKMFLILLIVIMALSTVLAGCGSKKAENTGEMSAKPGDDKASTEPVKKSDMTLTVYDRGTIPAEEGTVEDNRWTKWISETGPVNAKFVAIPRWESMQKMNTLFASGAAPELILEFDPAIKQQWFTQKQLQPIDEMIEKYSTDYKKLLETYPQIKKLAVKSDGKMYEFGRVQNLRTNHFLYIRADWLKKLNLEAPKTIDELYTVAKAFAEQDPDGNSKKDTYGMSLSFVSGLVLASAFQNVSWVVENGELVRDWDRATAMTTFMKKLYDEGIVDKDFVTDKNGAKAQQDFITGKLGIYGANAGGEALGFALYDSFKKNVPAGEIIPIALPKTEFGQFSPVLNPPIQLTAVVNVGAKNTEGIMKYVDFMSTEATMKTLKYGLDGTHSKAGANGCYAPIDAEKFKQEVSYTGDLAMLTNPALEGKCALYSSQLNADKPLEAEFLNIIKLADEAYLSPERPVATFTEYMPQLPEELQLISKNGEKSGANGTLAPGNVLADNWVKAVISGAAYTPEQAMTDSKAAWDKIGGKKLEEFYKSWYAENKDKAFMQKDLYTFK</sequence>
<dbReference type="EMBL" id="CP034235">
    <property type="protein sequence ID" value="QGQ98396.1"/>
    <property type="molecule type" value="Genomic_DNA"/>
</dbReference>
<dbReference type="AlphaFoldDB" id="A0A6B8RSV8"/>
<dbReference type="PANTHER" id="PTHR43649">
    <property type="entry name" value="ARABINOSE-BINDING PROTEIN-RELATED"/>
    <property type="match status" value="1"/>
</dbReference>
<accession>A0A6B8RSV8</accession>
<evidence type="ECO:0000256" key="1">
    <source>
        <dbReference type="SAM" id="MobiDB-lite"/>
    </source>
</evidence>
<evidence type="ECO:0000313" key="3">
    <source>
        <dbReference type="EMBL" id="QGQ98396.1"/>
    </source>
</evidence>
<dbReference type="Proteomes" id="UP000426246">
    <property type="component" value="Chromosome"/>
</dbReference>
<gene>
    <name evidence="3" type="ORF">EHS13_27665</name>
</gene>
<name>A0A6B8RSV8_9BACL</name>
<keyword evidence="2" id="KW-0472">Membrane</keyword>